<evidence type="ECO:0000256" key="1">
    <source>
        <dbReference type="SAM" id="MobiDB-lite"/>
    </source>
</evidence>
<dbReference type="PANTHER" id="PTHR33099:SF7">
    <property type="entry name" value="MYND-TYPE DOMAIN-CONTAINING PROTEIN"/>
    <property type="match status" value="1"/>
</dbReference>
<feature type="region of interest" description="Disordered" evidence="1">
    <location>
        <begin position="472"/>
        <end position="621"/>
    </location>
</feature>
<feature type="compositionally biased region" description="Low complexity" evidence="1">
    <location>
        <begin position="178"/>
        <end position="192"/>
    </location>
</feature>
<dbReference type="EMBL" id="CDMZ01002351">
    <property type="protein sequence ID" value="CEM41978.1"/>
    <property type="molecule type" value="Genomic_DNA"/>
</dbReference>
<feature type="compositionally biased region" description="Basic and acidic residues" evidence="1">
    <location>
        <begin position="527"/>
        <end position="570"/>
    </location>
</feature>
<gene>
    <name evidence="2" type="ORF">Cvel_26428</name>
</gene>
<sequence>MTVRAFEGVLQHLPNDLWCSGISERCPRVRILTGELARDGEDFLNLNDPKDFAALLRVCQKAPVGKGTKDVEDVKIRSTLQADASSVAVNFEGLQKVLKQVGKILAPFSSLSAVLYKVLVYQKGDFFKPHRDSKKGDGHVFTLAVDCGSECKGGGLNFHGTSLIEREVKQERERREAGAAAASASASESAAADGRRGSPGCPSRQSRQAQSQWQSGGRGGSWCCWVNSVYHEVEKVDEGVRVVAVFNVICKDAQGEGGRHTAGQRFTRNQPSTSRSSSSVISAVSSRRNQSETADMIPLLELPAGALEQFVHCLTLLVLFLFRSSYRFFASRLFPEDAVASALGFFGTPKGRPLAVDKHTQICGADRIVYEGVYHVVGQPPLVFQSAVFVYKTRYEYDDFHCNDPINPTDVGGNARLAWFPLKIPLKNEEDDSKDQLPPYSLGTMRAFEREGNFKEFALQAVAWLRDLMPPSSFSDSESNAGGQGGNSSGSAAAAAAAGLTGEWVGRNGGGNGTDSSSDSSSFIESGEAHNKDVGEVEEKQGEDQTEAKSFSEKKEEDNEGEERKGEGKVVDGGQSASSNSSSAGESTLFPSMTVEHGSLLDDEEAEVPPDLHRRRIPKPL</sequence>
<dbReference type="PANTHER" id="PTHR33099">
    <property type="entry name" value="FE2OG DIOXYGENASE DOMAIN-CONTAINING PROTEIN"/>
    <property type="match status" value="1"/>
</dbReference>
<evidence type="ECO:0000313" key="2">
    <source>
        <dbReference type="EMBL" id="CEM41978.1"/>
    </source>
</evidence>
<dbReference type="PhylomeDB" id="A0A0G4HDM4"/>
<feature type="region of interest" description="Disordered" evidence="1">
    <location>
        <begin position="169"/>
        <end position="219"/>
    </location>
</feature>
<feature type="compositionally biased region" description="Low complexity" evidence="1">
    <location>
        <begin position="203"/>
        <end position="215"/>
    </location>
</feature>
<accession>A0A0G4HDM4</accession>
<name>A0A0G4HDM4_9ALVE</name>
<evidence type="ECO:0008006" key="3">
    <source>
        <dbReference type="Google" id="ProtNLM"/>
    </source>
</evidence>
<dbReference type="VEuPathDB" id="CryptoDB:Cvel_26428"/>
<proteinExistence type="predicted"/>
<feature type="compositionally biased region" description="Low complexity" evidence="1">
    <location>
        <begin position="489"/>
        <end position="506"/>
    </location>
</feature>
<organism evidence="2">
    <name type="scientific">Chromera velia CCMP2878</name>
    <dbReference type="NCBI Taxonomy" id="1169474"/>
    <lineage>
        <taxon>Eukaryota</taxon>
        <taxon>Sar</taxon>
        <taxon>Alveolata</taxon>
        <taxon>Colpodellida</taxon>
        <taxon>Chromeraceae</taxon>
        <taxon>Chromera</taxon>
    </lineage>
</organism>
<feature type="compositionally biased region" description="Low complexity" evidence="1">
    <location>
        <begin position="514"/>
        <end position="526"/>
    </location>
</feature>
<protein>
    <recommendedName>
        <fullName evidence="3">Prolyl 4-hydroxylase alpha subunit Fe(2+) 2OG dioxygenase domain-containing protein</fullName>
    </recommendedName>
</protein>
<reference evidence="2" key="1">
    <citation type="submission" date="2014-11" db="EMBL/GenBank/DDBJ databases">
        <authorList>
            <person name="Otto D Thomas"/>
            <person name="Naeem Raeece"/>
        </authorList>
    </citation>
    <scope>NUCLEOTIDE SEQUENCE</scope>
</reference>
<dbReference type="Gene3D" id="2.60.120.620">
    <property type="entry name" value="q2cbj1_9rhob like domain"/>
    <property type="match status" value="1"/>
</dbReference>
<dbReference type="AlphaFoldDB" id="A0A0G4HDM4"/>
<feature type="compositionally biased region" description="Low complexity" evidence="1">
    <location>
        <begin position="272"/>
        <end position="283"/>
    </location>
</feature>
<feature type="region of interest" description="Disordered" evidence="1">
    <location>
        <begin position="255"/>
        <end position="283"/>
    </location>
</feature>
<feature type="compositionally biased region" description="Low complexity" evidence="1">
    <location>
        <begin position="572"/>
        <end position="587"/>
    </location>
</feature>